<evidence type="ECO:0000256" key="2">
    <source>
        <dbReference type="ARBA" id="ARBA00022729"/>
    </source>
</evidence>
<dbReference type="PANTHER" id="PTHR44140">
    <property type="entry name" value="LD25575P"/>
    <property type="match status" value="1"/>
</dbReference>
<dbReference type="CDD" id="cd06257">
    <property type="entry name" value="DnaJ"/>
    <property type="match status" value="1"/>
</dbReference>
<dbReference type="SMART" id="SM00271">
    <property type="entry name" value="DnaJ"/>
    <property type="match status" value="1"/>
</dbReference>
<evidence type="ECO:0000259" key="7">
    <source>
        <dbReference type="PROSITE" id="PS50076"/>
    </source>
</evidence>
<evidence type="ECO:0000256" key="4">
    <source>
        <dbReference type="PROSITE-ProRule" id="PRU00339"/>
    </source>
</evidence>
<dbReference type="Pfam" id="PF13181">
    <property type="entry name" value="TPR_8"/>
    <property type="match status" value="1"/>
</dbReference>
<dbReference type="PRINTS" id="PR00625">
    <property type="entry name" value="JDOMAIN"/>
</dbReference>
<dbReference type="GO" id="GO:0034975">
    <property type="term" value="P:protein folding in endoplasmic reticulum"/>
    <property type="evidence" value="ECO:0007669"/>
    <property type="project" value="TreeGrafter"/>
</dbReference>
<evidence type="ECO:0000256" key="1">
    <source>
        <dbReference type="ARBA" id="ARBA00004240"/>
    </source>
</evidence>
<evidence type="ECO:0000256" key="6">
    <source>
        <dbReference type="SAM" id="MobiDB-lite"/>
    </source>
</evidence>
<dbReference type="InterPro" id="IPR001623">
    <property type="entry name" value="DnaJ_domain"/>
</dbReference>
<reference evidence="8 9" key="1">
    <citation type="submission" date="2019-07" db="EMBL/GenBank/DDBJ databases">
        <authorList>
            <person name="Jastrzebski P J."/>
            <person name="Paukszto L."/>
            <person name="Jastrzebski P J."/>
        </authorList>
    </citation>
    <scope>NUCLEOTIDE SEQUENCE [LARGE SCALE GENOMIC DNA]</scope>
    <source>
        <strain evidence="8 9">WMS-il1</strain>
    </source>
</reference>
<dbReference type="GO" id="GO:0051787">
    <property type="term" value="F:misfolded protein binding"/>
    <property type="evidence" value="ECO:0007669"/>
    <property type="project" value="TreeGrafter"/>
</dbReference>
<evidence type="ECO:0000313" key="9">
    <source>
        <dbReference type="Proteomes" id="UP000321570"/>
    </source>
</evidence>
<evidence type="ECO:0000256" key="3">
    <source>
        <dbReference type="ARBA" id="ARBA00022824"/>
    </source>
</evidence>
<feature type="repeat" description="TPR" evidence="4">
    <location>
        <begin position="328"/>
        <end position="361"/>
    </location>
</feature>
<dbReference type="Pfam" id="PF00515">
    <property type="entry name" value="TPR_1"/>
    <property type="match status" value="1"/>
</dbReference>
<name>A0A564Z3R0_HYMDI</name>
<organism evidence="8 9">
    <name type="scientific">Hymenolepis diminuta</name>
    <name type="common">Rat tapeworm</name>
    <dbReference type="NCBI Taxonomy" id="6216"/>
    <lineage>
        <taxon>Eukaryota</taxon>
        <taxon>Metazoa</taxon>
        <taxon>Spiralia</taxon>
        <taxon>Lophotrochozoa</taxon>
        <taxon>Platyhelminthes</taxon>
        <taxon>Cestoda</taxon>
        <taxon>Eucestoda</taxon>
        <taxon>Cyclophyllidea</taxon>
        <taxon>Hymenolepididae</taxon>
        <taxon>Hymenolepis</taxon>
    </lineage>
</organism>
<feature type="repeat" description="TPR" evidence="4">
    <location>
        <begin position="66"/>
        <end position="99"/>
    </location>
</feature>
<keyword evidence="9" id="KW-1185">Reference proteome</keyword>
<dbReference type="SMART" id="SM00028">
    <property type="entry name" value="TPR"/>
    <property type="match status" value="5"/>
</dbReference>
<feature type="domain" description="J" evidence="7">
    <location>
        <begin position="382"/>
        <end position="450"/>
    </location>
</feature>
<dbReference type="PROSITE" id="PS50076">
    <property type="entry name" value="DNAJ_2"/>
    <property type="match status" value="1"/>
</dbReference>
<dbReference type="Pfam" id="PF13432">
    <property type="entry name" value="TPR_16"/>
    <property type="match status" value="1"/>
</dbReference>
<proteinExistence type="predicted"/>
<dbReference type="PROSITE" id="PS50293">
    <property type="entry name" value="TPR_REGION"/>
    <property type="match status" value="1"/>
</dbReference>
<dbReference type="EMBL" id="CABIJS010000610">
    <property type="protein sequence ID" value="VUZ54125.1"/>
    <property type="molecule type" value="Genomic_DNA"/>
</dbReference>
<dbReference type="AlphaFoldDB" id="A0A564Z3R0"/>
<evidence type="ECO:0000313" key="8">
    <source>
        <dbReference type="EMBL" id="VUZ54125.1"/>
    </source>
</evidence>
<dbReference type="GO" id="GO:0051087">
    <property type="term" value="F:protein-folding chaperone binding"/>
    <property type="evidence" value="ECO:0007669"/>
    <property type="project" value="TreeGrafter"/>
</dbReference>
<dbReference type="Gene3D" id="1.10.287.110">
    <property type="entry name" value="DnaJ domain"/>
    <property type="match status" value="1"/>
</dbReference>
<keyword evidence="4" id="KW-0802">TPR repeat</keyword>
<accession>A0A564Z3R0</accession>
<comment type="subcellular location">
    <subcellularLocation>
        <location evidence="1">Endoplasmic reticulum</location>
    </subcellularLocation>
</comment>
<feature type="region of interest" description="Disordered" evidence="6">
    <location>
        <begin position="446"/>
        <end position="467"/>
    </location>
</feature>
<keyword evidence="3" id="KW-0256">Endoplasmic reticulum</keyword>
<dbReference type="GO" id="GO:0005783">
    <property type="term" value="C:endoplasmic reticulum"/>
    <property type="evidence" value="ECO:0007669"/>
    <property type="project" value="UniProtKB-SubCell"/>
</dbReference>
<feature type="repeat" description="TPR" evidence="4">
    <location>
        <begin position="32"/>
        <end position="65"/>
    </location>
</feature>
<dbReference type="InterPro" id="IPR011990">
    <property type="entry name" value="TPR-like_helical_dom_sf"/>
</dbReference>
<keyword evidence="5" id="KW-0175">Coiled coil</keyword>
<dbReference type="InterPro" id="IPR019734">
    <property type="entry name" value="TPR_rpt"/>
</dbReference>
<sequence length="501" mass="56699">MKLPLFLVVPISVLKGFLIMLFCYASCGNESVESLLSSGTLSLSGGNLTQALEFYTKAIDIEPDNYMARYRRATAFIAMGKHKSALPDLEKTLSLNPGFVLAHKQKGLVNLKLGNLKEARASLLILKSNDDGVTKLLKDISDAETNLDYAKQLYWREQYVEALPLFDRVIDIVPLSREIHEMRALCRIKSGDTTRGIEELRECVHMVSDNRGGILRVSKLMYDFGWAERSLEEIRECLKLDPDDKPCRAHYGKVRILAKVIKDGEKYKEEKKWEDCIKSGKRIIELNDSISNYVLQGNVLICSCSARVHPEIAIGACKHVISKTSHPIDAYLNLGQAYSNLDNFDEAEKAFEEVLKLDDKNDKAKSRLHDLKRRRKMANRRDYYKILGVRRGASEDEIKQAYRKLAGKAHPDRYTDPVEKEAATKRFLDINDARDVLLDPNMRAQFDKGIDPKDPDAQAQGPFGSGDNKPFFFQSGGPFGFNFRNFDPFAGGNGHFEFHFG</sequence>
<dbReference type="SUPFAM" id="SSF46565">
    <property type="entry name" value="Chaperone J-domain"/>
    <property type="match status" value="1"/>
</dbReference>
<dbReference type="Pfam" id="PF00226">
    <property type="entry name" value="DnaJ"/>
    <property type="match status" value="1"/>
</dbReference>
<dbReference type="PANTHER" id="PTHR44140:SF2">
    <property type="entry name" value="LD25575P"/>
    <property type="match status" value="1"/>
</dbReference>
<keyword evidence="2" id="KW-0732">Signal</keyword>
<gene>
    <name evidence="8" type="ORF">WMSIL1_LOCUS12263</name>
</gene>
<dbReference type="SUPFAM" id="SSF48452">
    <property type="entry name" value="TPR-like"/>
    <property type="match status" value="2"/>
</dbReference>
<evidence type="ECO:0000256" key="5">
    <source>
        <dbReference type="SAM" id="Coils"/>
    </source>
</evidence>
<dbReference type="InterPro" id="IPR036869">
    <property type="entry name" value="J_dom_sf"/>
</dbReference>
<dbReference type="Gene3D" id="1.25.40.10">
    <property type="entry name" value="Tetratricopeptide repeat domain"/>
    <property type="match status" value="1"/>
</dbReference>
<protein>
    <recommendedName>
        <fullName evidence="7">J domain-containing protein</fullName>
    </recommendedName>
</protein>
<dbReference type="InterPro" id="IPR051727">
    <property type="entry name" value="DnaJ_C3_Co-chaperones"/>
</dbReference>
<dbReference type="PROSITE" id="PS50005">
    <property type="entry name" value="TPR"/>
    <property type="match status" value="3"/>
</dbReference>
<dbReference type="Proteomes" id="UP000321570">
    <property type="component" value="Unassembled WGS sequence"/>
</dbReference>
<feature type="compositionally biased region" description="Basic and acidic residues" evidence="6">
    <location>
        <begin position="446"/>
        <end position="456"/>
    </location>
</feature>
<feature type="coiled-coil region" evidence="5">
    <location>
        <begin position="347"/>
        <end position="381"/>
    </location>
</feature>